<evidence type="ECO:0000256" key="2">
    <source>
        <dbReference type="ARBA" id="ARBA00010498"/>
    </source>
</evidence>
<dbReference type="Gene3D" id="3.30.70.140">
    <property type="entry name" value="Aspartate carbamoyltransferase regulatory subunit, N-terminal domain"/>
    <property type="match status" value="1"/>
</dbReference>
<dbReference type="Gene3D" id="2.30.30.20">
    <property type="entry name" value="Aspartate carbamoyltransferase regulatory subunit, C-terminal domain"/>
    <property type="match status" value="1"/>
</dbReference>
<dbReference type="GO" id="GO:0009347">
    <property type="term" value="C:aspartate carbamoyltransferase complex"/>
    <property type="evidence" value="ECO:0007669"/>
    <property type="project" value="InterPro"/>
</dbReference>
<evidence type="ECO:0000256" key="5">
    <source>
        <dbReference type="ARBA" id="ARBA00022833"/>
    </source>
</evidence>
<dbReference type="Pfam" id="PF02748">
    <property type="entry name" value="PyrI_C"/>
    <property type="match status" value="1"/>
</dbReference>
<keyword evidence="5 7" id="KW-0862">Zinc</keyword>
<dbReference type="HAMAP" id="MF_00002">
    <property type="entry name" value="Asp_carb_tr_reg"/>
    <property type="match status" value="1"/>
</dbReference>
<evidence type="ECO:0000313" key="10">
    <source>
        <dbReference type="EMBL" id="HEW64333.1"/>
    </source>
</evidence>
<dbReference type="InterPro" id="IPR002801">
    <property type="entry name" value="Asp_carbamoylTrfase_reg"/>
</dbReference>
<dbReference type="SUPFAM" id="SSF57825">
    <property type="entry name" value="Aspartate carbamoyltransferase, Regulatory-chain, C-terminal domain"/>
    <property type="match status" value="1"/>
</dbReference>
<proteinExistence type="inferred from homology"/>
<dbReference type="InterPro" id="IPR036793">
    <property type="entry name" value="Asp_carbatrfase_reg_N_sf"/>
</dbReference>
<feature type="binding site" evidence="7">
    <location>
        <position position="110"/>
    </location>
    <ligand>
        <name>Zn(2+)</name>
        <dbReference type="ChEBI" id="CHEBI:29105"/>
    </ligand>
</feature>
<dbReference type="EMBL" id="DSFH01000058">
    <property type="protein sequence ID" value="HEW64333.1"/>
    <property type="molecule type" value="Genomic_DNA"/>
</dbReference>
<dbReference type="AlphaFoldDB" id="A0A7C2ZQC9"/>
<dbReference type="Pfam" id="PF01948">
    <property type="entry name" value="PyrI"/>
    <property type="match status" value="1"/>
</dbReference>
<name>A0A7C2ZQC9_9CREN</name>
<evidence type="ECO:0000256" key="3">
    <source>
        <dbReference type="ARBA" id="ARBA00021764"/>
    </source>
</evidence>
<evidence type="ECO:0000256" key="6">
    <source>
        <dbReference type="ARBA" id="ARBA00022975"/>
    </source>
</evidence>
<keyword evidence="4 7" id="KW-0479">Metal-binding</keyword>
<comment type="similarity">
    <text evidence="2 7">Belongs to the PyrI family.</text>
</comment>
<comment type="subunit">
    <text evidence="7">Contains catalytic and regulatory chains.</text>
</comment>
<evidence type="ECO:0000259" key="8">
    <source>
        <dbReference type="Pfam" id="PF01948"/>
    </source>
</evidence>
<dbReference type="SUPFAM" id="SSF54893">
    <property type="entry name" value="Aspartate carbamoyltransferase, Regulatory-chain, N-terminal domain"/>
    <property type="match status" value="1"/>
</dbReference>
<gene>
    <name evidence="7" type="primary">pyrI</name>
    <name evidence="10" type="ORF">ENO39_04685</name>
</gene>
<feature type="binding site" evidence="7">
    <location>
        <position position="143"/>
    </location>
    <ligand>
        <name>Zn(2+)</name>
        <dbReference type="ChEBI" id="CHEBI:29105"/>
    </ligand>
</feature>
<dbReference type="NCBIfam" id="TIGR00240">
    <property type="entry name" value="ATCase_reg"/>
    <property type="match status" value="1"/>
</dbReference>
<dbReference type="GO" id="GO:0006221">
    <property type="term" value="P:pyrimidine nucleotide biosynthetic process"/>
    <property type="evidence" value="ECO:0007669"/>
    <property type="project" value="UniProtKB-UniRule"/>
</dbReference>
<evidence type="ECO:0000256" key="1">
    <source>
        <dbReference type="ARBA" id="ARBA00002565"/>
    </source>
</evidence>
<keyword evidence="6 7" id="KW-0665">Pyrimidine biosynthesis</keyword>
<dbReference type="Proteomes" id="UP000886076">
    <property type="component" value="Unassembled WGS sequence"/>
</dbReference>
<dbReference type="InterPro" id="IPR036792">
    <property type="entry name" value="Asp_carbatrfase_reg_C_sf"/>
</dbReference>
<feature type="domain" description="Aspartate carbamoyltransferase regulatory subunit N-terminal" evidence="8">
    <location>
        <begin position="8"/>
        <end position="98"/>
    </location>
</feature>
<dbReference type="PANTHER" id="PTHR35805:SF1">
    <property type="entry name" value="ASPARTATE CARBAMOYLTRANSFERASE REGULATORY CHAIN"/>
    <property type="match status" value="1"/>
</dbReference>
<dbReference type="InterPro" id="IPR020542">
    <property type="entry name" value="Asp_carbamoyltrfase_reg_C"/>
</dbReference>
<comment type="cofactor">
    <cofactor evidence="7">
        <name>Zn(2+)</name>
        <dbReference type="ChEBI" id="CHEBI:29105"/>
    </cofactor>
    <text evidence="7">Binds 1 zinc ion per subunit.</text>
</comment>
<organism evidence="10">
    <name type="scientific">Fervidicoccus fontis</name>
    <dbReference type="NCBI Taxonomy" id="683846"/>
    <lineage>
        <taxon>Archaea</taxon>
        <taxon>Thermoproteota</taxon>
        <taxon>Thermoprotei</taxon>
        <taxon>Fervidicoccales</taxon>
        <taxon>Fervidicoccaceae</taxon>
        <taxon>Fervidicoccus</taxon>
    </lineage>
</organism>
<dbReference type="RefSeq" id="WP_272985662.1">
    <property type="nucleotide sequence ID" value="NZ_DSFH01000058.1"/>
</dbReference>
<dbReference type="PANTHER" id="PTHR35805">
    <property type="entry name" value="ASPARTATE CARBAMOYLTRANSFERASE REGULATORY CHAIN"/>
    <property type="match status" value="1"/>
</dbReference>
<feature type="binding site" evidence="7">
    <location>
        <position position="140"/>
    </location>
    <ligand>
        <name>Zn(2+)</name>
        <dbReference type="ChEBI" id="CHEBI:29105"/>
    </ligand>
</feature>
<evidence type="ECO:0000256" key="7">
    <source>
        <dbReference type="HAMAP-Rule" id="MF_00002"/>
    </source>
</evidence>
<dbReference type="GO" id="GO:0006207">
    <property type="term" value="P:'de novo' pyrimidine nucleobase biosynthetic process"/>
    <property type="evidence" value="ECO:0007669"/>
    <property type="project" value="InterPro"/>
</dbReference>
<comment type="caution">
    <text evidence="10">The sequence shown here is derived from an EMBL/GenBank/DDBJ whole genome shotgun (WGS) entry which is preliminary data.</text>
</comment>
<feature type="domain" description="Aspartate carbamoyltransferase regulatory subunit C-terminal" evidence="9">
    <location>
        <begin position="103"/>
        <end position="152"/>
    </location>
</feature>
<protein>
    <recommendedName>
        <fullName evidence="3 7">Aspartate carbamoyltransferase regulatory chain</fullName>
    </recommendedName>
</protein>
<evidence type="ECO:0000259" key="9">
    <source>
        <dbReference type="Pfam" id="PF02748"/>
    </source>
</evidence>
<evidence type="ECO:0000256" key="4">
    <source>
        <dbReference type="ARBA" id="ARBA00022723"/>
    </source>
</evidence>
<reference evidence="10" key="1">
    <citation type="journal article" date="2020" name="mSystems">
        <title>Genome- and Community-Level Interaction Insights into Carbon Utilization and Element Cycling Functions of Hydrothermarchaeota in Hydrothermal Sediment.</title>
        <authorList>
            <person name="Zhou Z."/>
            <person name="Liu Y."/>
            <person name="Xu W."/>
            <person name="Pan J."/>
            <person name="Luo Z.H."/>
            <person name="Li M."/>
        </authorList>
    </citation>
    <scope>NUCLEOTIDE SEQUENCE [LARGE SCALE GENOMIC DNA]</scope>
    <source>
        <strain evidence="10">SpSt-1261</strain>
    </source>
</reference>
<comment type="function">
    <text evidence="1 7">Involved in allosteric regulation of aspartate carbamoyltransferase.</text>
</comment>
<accession>A0A7C2ZQC9</accession>
<dbReference type="InterPro" id="IPR020545">
    <property type="entry name" value="Asp_carbamoyltransf_reg_N"/>
</dbReference>
<feature type="binding site" evidence="7">
    <location>
        <position position="115"/>
    </location>
    <ligand>
        <name>Zn(2+)</name>
        <dbReference type="ChEBI" id="CHEBI:29105"/>
    </ligand>
</feature>
<sequence>MSEKSTLVVSKIKHGTVIDHIPAGKAMNILSVLGISGEKGERIAIIMNVESEKLGKKDIIKIEGKWLEPRDFDVISLIAPSATVNIVENFEVVKKYKVSLPDRVEGLLKCPNMTCITNERNESIKTKFKVLSRDPLKLQCEYCGTIIYKDDIVKLTNYLKK</sequence>
<dbReference type="GO" id="GO:0046872">
    <property type="term" value="F:metal ion binding"/>
    <property type="evidence" value="ECO:0007669"/>
    <property type="project" value="UniProtKB-KW"/>
</dbReference>